<dbReference type="GO" id="GO:0006952">
    <property type="term" value="P:defense response"/>
    <property type="evidence" value="ECO:0007669"/>
    <property type="project" value="InterPro"/>
</dbReference>
<evidence type="ECO:0000256" key="3">
    <source>
        <dbReference type="ARBA" id="ARBA00023027"/>
    </source>
</evidence>
<keyword evidence="6" id="KW-1185">Reference proteome</keyword>
<feature type="non-terminal residue" evidence="5">
    <location>
        <position position="402"/>
    </location>
</feature>
<dbReference type="GO" id="GO:0007165">
    <property type="term" value="P:signal transduction"/>
    <property type="evidence" value="ECO:0007669"/>
    <property type="project" value="InterPro"/>
</dbReference>
<feature type="non-terminal residue" evidence="5">
    <location>
        <position position="1"/>
    </location>
</feature>
<dbReference type="PANTHER" id="PTHR11017:SF307">
    <property type="entry name" value="TIR DOMAIN, P-LOOP CONTAINING NUCLEOSIDE TRIPHOSPHATE HYDROLASE"/>
    <property type="match status" value="1"/>
</dbReference>
<name>A0AAD5BU96_AMBAR</name>
<proteinExistence type="predicted"/>
<dbReference type="SUPFAM" id="SSF52540">
    <property type="entry name" value="P-loop containing nucleoside triphosphate hydrolases"/>
    <property type="match status" value="1"/>
</dbReference>
<accession>A0AAD5BU96</accession>
<dbReference type="GO" id="GO:0043531">
    <property type="term" value="F:ADP binding"/>
    <property type="evidence" value="ECO:0007669"/>
    <property type="project" value="InterPro"/>
</dbReference>
<dbReference type="InterPro" id="IPR027417">
    <property type="entry name" value="P-loop_NTPase"/>
</dbReference>
<dbReference type="SUPFAM" id="SSF52200">
    <property type="entry name" value="Toll/Interleukin receptor TIR domain"/>
    <property type="match status" value="1"/>
</dbReference>
<evidence type="ECO:0000259" key="4">
    <source>
        <dbReference type="PROSITE" id="PS50104"/>
    </source>
</evidence>
<dbReference type="FunFam" id="3.40.50.10140:FF:000007">
    <property type="entry name" value="Disease resistance protein (TIR-NBS-LRR class)"/>
    <property type="match status" value="1"/>
</dbReference>
<dbReference type="InterPro" id="IPR058192">
    <property type="entry name" value="WHD_ROQ1-like"/>
</dbReference>
<protein>
    <recommendedName>
        <fullName evidence="4">TIR domain-containing protein</fullName>
    </recommendedName>
</protein>
<dbReference type="PANTHER" id="PTHR11017">
    <property type="entry name" value="LEUCINE-RICH REPEAT-CONTAINING PROTEIN"/>
    <property type="match status" value="1"/>
</dbReference>
<feature type="domain" description="TIR" evidence="4">
    <location>
        <begin position="43"/>
        <end position="205"/>
    </location>
</feature>
<dbReference type="Pfam" id="PF23282">
    <property type="entry name" value="WHD_ROQ1"/>
    <property type="match status" value="1"/>
</dbReference>
<dbReference type="EMBL" id="JAMZMK010010969">
    <property type="protein sequence ID" value="KAI7729590.1"/>
    <property type="molecule type" value="Genomic_DNA"/>
</dbReference>
<evidence type="ECO:0000256" key="1">
    <source>
        <dbReference type="ARBA" id="ARBA00022614"/>
    </source>
</evidence>
<evidence type="ECO:0000256" key="2">
    <source>
        <dbReference type="ARBA" id="ARBA00022737"/>
    </source>
</evidence>
<sequence>EDIYTIAELSKASFGVILEKQEYSSASVKATAGAKASASAKASGYDVFLSFRGEDTEQSFTNHLNKSLKQAGVSIFMCDVEMNRGEELTPEFVRAIEESRASIIVLSKNYATSTWCLDELVLILEQRREGNHFVLPVFYGVEPTDVRKQKGNFAIHVKPSSRWTIDNVNKWRAALTEVADLAGHVLLGPETSMLKEIVDTIYNKLDIKDVYLPLKILGMATRFEDISSWLEEENLEILVIYGMGGSGKTTLAKYIYGEKKRKIPSVSYDMVLFEEALKTKKTLIVLDDIVEQSQFVALLGTGKIEARSKILEHDYSATAGIKTLINKCLLSISPNKKLMMHRLFQEMGKKIVREESNLPAKRSRVWLSSDSYKILRRGKGSETVEGLVLDMEVLRKDDLTFT</sequence>
<keyword evidence="3" id="KW-0520">NAD</keyword>
<dbReference type="AlphaFoldDB" id="A0AAD5BU96"/>
<dbReference type="InterPro" id="IPR000157">
    <property type="entry name" value="TIR_dom"/>
</dbReference>
<dbReference type="SMART" id="SM00255">
    <property type="entry name" value="TIR"/>
    <property type="match status" value="1"/>
</dbReference>
<organism evidence="5 6">
    <name type="scientific">Ambrosia artemisiifolia</name>
    <name type="common">Common ragweed</name>
    <dbReference type="NCBI Taxonomy" id="4212"/>
    <lineage>
        <taxon>Eukaryota</taxon>
        <taxon>Viridiplantae</taxon>
        <taxon>Streptophyta</taxon>
        <taxon>Embryophyta</taxon>
        <taxon>Tracheophyta</taxon>
        <taxon>Spermatophyta</taxon>
        <taxon>Magnoliopsida</taxon>
        <taxon>eudicotyledons</taxon>
        <taxon>Gunneridae</taxon>
        <taxon>Pentapetalae</taxon>
        <taxon>asterids</taxon>
        <taxon>campanulids</taxon>
        <taxon>Asterales</taxon>
        <taxon>Asteraceae</taxon>
        <taxon>Asteroideae</taxon>
        <taxon>Heliantheae alliance</taxon>
        <taxon>Heliantheae</taxon>
        <taxon>Ambrosia</taxon>
    </lineage>
</organism>
<dbReference type="InterPro" id="IPR035897">
    <property type="entry name" value="Toll_tir_struct_dom_sf"/>
</dbReference>
<dbReference type="PROSITE" id="PS50104">
    <property type="entry name" value="TIR"/>
    <property type="match status" value="1"/>
</dbReference>
<reference evidence="5" key="1">
    <citation type="submission" date="2022-06" db="EMBL/GenBank/DDBJ databases">
        <title>Uncovering the hologenomic basis of an extraordinary plant invasion.</title>
        <authorList>
            <person name="Bieker V.C."/>
            <person name="Martin M.D."/>
            <person name="Gilbert T."/>
            <person name="Hodgins K."/>
            <person name="Battlay P."/>
            <person name="Petersen B."/>
            <person name="Wilson J."/>
        </authorList>
    </citation>
    <scope>NUCLEOTIDE SEQUENCE</scope>
    <source>
        <strain evidence="5">AA19_3_7</strain>
        <tissue evidence="5">Leaf</tissue>
    </source>
</reference>
<evidence type="ECO:0000313" key="5">
    <source>
        <dbReference type="EMBL" id="KAI7729590.1"/>
    </source>
</evidence>
<dbReference type="Pfam" id="PF00931">
    <property type="entry name" value="NB-ARC"/>
    <property type="match status" value="1"/>
</dbReference>
<dbReference type="Pfam" id="PF01582">
    <property type="entry name" value="TIR"/>
    <property type="match status" value="1"/>
</dbReference>
<dbReference type="InterPro" id="IPR002182">
    <property type="entry name" value="NB-ARC"/>
</dbReference>
<dbReference type="Gene3D" id="3.40.50.10140">
    <property type="entry name" value="Toll/interleukin-1 receptor homology (TIR) domain"/>
    <property type="match status" value="1"/>
</dbReference>
<evidence type="ECO:0000313" key="6">
    <source>
        <dbReference type="Proteomes" id="UP001206925"/>
    </source>
</evidence>
<dbReference type="Gene3D" id="3.40.50.300">
    <property type="entry name" value="P-loop containing nucleotide triphosphate hydrolases"/>
    <property type="match status" value="1"/>
</dbReference>
<comment type="caution">
    <text evidence="5">The sequence shown here is derived from an EMBL/GenBank/DDBJ whole genome shotgun (WGS) entry which is preliminary data.</text>
</comment>
<gene>
    <name evidence="5" type="ORF">M8C21_022008</name>
</gene>
<keyword evidence="2" id="KW-0677">Repeat</keyword>
<dbReference type="InterPro" id="IPR044974">
    <property type="entry name" value="Disease_R_plants"/>
</dbReference>
<dbReference type="Proteomes" id="UP001206925">
    <property type="component" value="Unassembled WGS sequence"/>
</dbReference>
<keyword evidence="1" id="KW-0433">Leucine-rich repeat</keyword>